<evidence type="ECO:0000313" key="1">
    <source>
        <dbReference type="EMBL" id="KAJ8684747.1"/>
    </source>
</evidence>
<accession>A0ACC2PQW9</accession>
<dbReference type="Proteomes" id="UP001239111">
    <property type="component" value="Chromosome 1"/>
</dbReference>
<proteinExistence type="predicted"/>
<evidence type="ECO:0000313" key="2">
    <source>
        <dbReference type="Proteomes" id="UP001239111"/>
    </source>
</evidence>
<sequence length="368" mass="41620">MGAVLQLRSLALQNSRFSEKRRLECPYGLSKTHSPPFSCNCPFELCKSNTSLPPKNVLSRIYYGPFSTLTLVNVVRRKNIFYSGNQLDLAIEQVFMRTMEVAGGLTHGRGKSGSVLTRFIMSMIVLTDVTYAIEFFCSYGYANSEQFSDDRKASIKRDAQDLEKNLDYLTSHNPFDVDDTESVISISTGLRGDERVNCHQVIEVGKHLPPTSEAAKQHIFRAYFQIQLWFGNDTIKATDFGWFESTSARVRCFKPVYVEDNILIPPKLTEQIICGCERGCANKKCSCVRAGMPCTYLCRSSHGTDCENINDFPLEVPTDEPNIYEDAGEIMNDFRVCDQSTQIEIEREDQATSTEDNQRSPSEEMKVN</sequence>
<dbReference type="EMBL" id="CM056741">
    <property type="protein sequence ID" value="KAJ8684747.1"/>
    <property type="molecule type" value="Genomic_DNA"/>
</dbReference>
<comment type="caution">
    <text evidence="1">The sequence shown here is derived from an EMBL/GenBank/DDBJ whole genome shotgun (WGS) entry which is preliminary data.</text>
</comment>
<keyword evidence="2" id="KW-1185">Reference proteome</keyword>
<protein>
    <submittedName>
        <fullName evidence="1">Uncharacterized protein</fullName>
    </submittedName>
</protein>
<organism evidence="1 2">
    <name type="scientific">Eretmocerus hayati</name>
    <dbReference type="NCBI Taxonomy" id="131215"/>
    <lineage>
        <taxon>Eukaryota</taxon>
        <taxon>Metazoa</taxon>
        <taxon>Ecdysozoa</taxon>
        <taxon>Arthropoda</taxon>
        <taxon>Hexapoda</taxon>
        <taxon>Insecta</taxon>
        <taxon>Pterygota</taxon>
        <taxon>Neoptera</taxon>
        <taxon>Endopterygota</taxon>
        <taxon>Hymenoptera</taxon>
        <taxon>Apocrita</taxon>
        <taxon>Proctotrupomorpha</taxon>
        <taxon>Chalcidoidea</taxon>
        <taxon>Aphelinidae</taxon>
        <taxon>Aphelininae</taxon>
        <taxon>Eretmocerus</taxon>
    </lineage>
</organism>
<gene>
    <name evidence="1" type="ORF">QAD02_020540</name>
</gene>
<reference evidence="1" key="1">
    <citation type="submission" date="2023-04" db="EMBL/GenBank/DDBJ databases">
        <title>A chromosome-level genome assembly of the parasitoid wasp Eretmocerus hayati.</title>
        <authorList>
            <person name="Zhong Y."/>
            <person name="Liu S."/>
            <person name="Liu Y."/>
        </authorList>
    </citation>
    <scope>NUCLEOTIDE SEQUENCE</scope>
    <source>
        <strain evidence="1">ZJU_SS_LIU_2023</strain>
    </source>
</reference>
<name>A0ACC2PQW9_9HYME</name>